<dbReference type="AlphaFoldDB" id="A0A1I0YU18"/>
<sequence length="222" mass="24549">MDFGNVFLNPDIIATYMPQMIRAVWVTIWISVLVVISGLALGAFLAGLRAYQKRWLAWPIVLFADLMRALPPLVLMLILFFGLPSLGVILSDWFVLYLVLTLVLAAFVEEIFWATLTSLPRGQWEAGAATGLSFNQVLVNVIFPQAVRTNIPQLVNRSLTISKMTAYGSVIGVKEIVSVAGSAQAFSGSATPLTMAAIAYLIIFFPAMLLSRYVENRFQYDH</sequence>
<evidence type="ECO:0000313" key="11">
    <source>
        <dbReference type="EMBL" id="SFB16875.1"/>
    </source>
</evidence>
<keyword evidence="12" id="KW-1185">Reference proteome</keyword>
<keyword evidence="7 9" id="KW-1133">Transmembrane helix</keyword>
<dbReference type="PANTHER" id="PTHR30614">
    <property type="entry name" value="MEMBRANE COMPONENT OF AMINO ACID ABC TRANSPORTER"/>
    <property type="match status" value="1"/>
</dbReference>
<accession>A0A1I0YU18</accession>
<evidence type="ECO:0000313" key="12">
    <source>
        <dbReference type="Proteomes" id="UP000198796"/>
    </source>
</evidence>
<gene>
    <name evidence="11" type="ORF">SAMN05421688_3355</name>
</gene>
<evidence type="ECO:0000256" key="6">
    <source>
        <dbReference type="ARBA" id="ARBA00022970"/>
    </source>
</evidence>
<comment type="subcellular location">
    <subcellularLocation>
        <location evidence="1">Cell inner membrane</location>
        <topology evidence="1">Multi-pass membrane protein</topology>
    </subcellularLocation>
    <subcellularLocation>
        <location evidence="9">Cell membrane</location>
        <topology evidence="9">Multi-pass membrane protein</topology>
    </subcellularLocation>
</comment>
<evidence type="ECO:0000256" key="7">
    <source>
        <dbReference type="ARBA" id="ARBA00022989"/>
    </source>
</evidence>
<proteinExistence type="inferred from homology"/>
<dbReference type="CDD" id="cd06261">
    <property type="entry name" value="TM_PBP2"/>
    <property type="match status" value="1"/>
</dbReference>
<feature type="transmembrane region" description="Helical" evidence="9">
    <location>
        <begin position="20"/>
        <end position="48"/>
    </location>
</feature>
<dbReference type="InterPro" id="IPR000515">
    <property type="entry name" value="MetI-like"/>
</dbReference>
<keyword evidence="8 9" id="KW-0472">Membrane</keyword>
<dbReference type="Pfam" id="PF00528">
    <property type="entry name" value="BPD_transp_1"/>
    <property type="match status" value="1"/>
</dbReference>
<evidence type="ECO:0000256" key="4">
    <source>
        <dbReference type="ARBA" id="ARBA00022475"/>
    </source>
</evidence>
<protein>
    <submittedName>
        <fullName evidence="11">Amino acid ABC transporter membrane protein 1, PAAT family</fullName>
    </submittedName>
</protein>
<dbReference type="InterPro" id="IPR043429">
    <property type="entry name" value="ArtM/GltK/GlnP/TcyL/YhdX-like"/>
</dbReference>
<dbReference type="Gene3D" id="1.10.3720.10">
    <property type="entry name" value="MetI-like"/>
    <property type="match status" value="1"/>
</dbReference>
<feature type="domain" description="ABC transmembrane type-1" evidence="10">
    <location>
        <begin position="24"/>
        <end position="214"/>
    </location>
</feature>
<evidence type="ECO:0000256" key="8">
    <source>
        <dbReference type="ARBA" id="ARBA00023136"/>
    </source>
</evidence>
<keyword evidence="3 9" id="KW-0813">Transport</keyword>
<dbReference type="GO" id="GO:0022857">
    <property type="term" value="F:transmembrane transporter activity"/>
    <property type="evidence" value="ECO:0007669"/>
    <property type="project" value="InterPro"/>
</dbReference>
<comment type="similarity">
    <text evidence="2">Belongs to the binding-protein-dependent transport system permease family. HisMQ subfamily.</text>
</comment>
<feature type="transmembrane region" description="Helical" evidence="9">
    <location>
        <begin position="193"/>
        <end position="214"/>
    </location>
</feature>
<dbReference type="GO" id="GO:0006865">
    <property type="term" value="P:amino acid transport"/>
    <property type="evidence" value="ECO:0007669"/>
    <property type="project" value="UniProtKB-KW"/>
</dbReference>
<feature type="transmembrane region" description="Helical" evidence="9">
    <location>
        <begin position="55"/>
        <end position="81"/>
    </location>
</feature>
<dbReference type="InterPro" id="IPR010065">
    <property type="entry name" value="AA_ABC_transptr_permease_3TM"/>
</dbReference>
<feature type="transmembrane region" description="Helical" evidence="9">
    <location>
        <begin position="93"/>
        <end position="113"/>
    </location>
</feature>
<evidence type="ECO:0000259" key="10">
    <source>
        <dbReference type="PROSITE" id="PS50928"/>
    </source>
</evidence>
<evidence type="ECO:0000256" key="2">
    <source>
        <dbReference type="ARBA" id="ARBA00010072"/>
    </source>
</evidence>
<dbReference type="OrthoDB" id="9787841at2"/>
<organism evidence="11 12">
    <name type="scientific">Poseidonocella pacifica</name>
    <dbReference type="NCBI Taxonomy" id="871651"/>
    <lineage>
        <taxon>Bacteria</taxon>
        <taxon>Pseudomonadati</taxon>
        <taxon>Pseudomonadota</taxon>
        <taxon>Alphaproteobacteria</taxon>
        <taxon>Rhodobacterales</taxon>
        <taxon>Roseobacteraceae</taxon>
        <taxon>Poseidonocella</taxon>
    </lineage>
</organism>
<evidence type="ECO:0000256" key="3">
    <source>
        <dbReference type="ARBA" id="ARBA00022448"/>
    </source>
</evidence>
<evidence type="ECO:0000256" key="5">
    <source>
        <dbReference type="ARBA" id="ARBA00022692"/>
    </source>
</evidence>
<reference evidence="11 12" key="1">
    <citation type="submission" date="2016-10" db="EMBL/GenBank/DDBJ databases">
        <authorList>
            <person name="de Groot N.N."/>
        </authorList>
    </citation>
    <scope>NUCLEOTIDE SEQUENCE [LARGE SCALE GENOMIC DNA]</scope>
    <source>
        <strain evidence="11 12">DSM 29316</strain>
    </source>
</reference>
<dbReference type="NCBIfam" id="TIGR01726">
    <property type="entry name" value="HEQRo_perm_3TM"/>
    <property type="match status" value="1"/>
</dbReference>
<dbReference type="RefSeq" id="WP_092066880.1">
    <property type="nucleotide sequence ID" value="NZ_FOJU01000008.1"/>
</dbReference>
<evidence type="ECO:0000256" key="9">
    <source>
        <dbReference type="RuleBase" id="RU363032"/>
    </source>
</evidence>
<dbReference type="STRING" id="871651.SAMN05421688_3355"/>
<dbReference type="PROSITE" id="PS50928">
    <property type="entry name" value="ABC_TM1"/>
    <property type="match status" value="1"/>
</dbReference>
<dbReference type="PANTHER" id="PTHR30614:SF0">
    <property type="entry name" value="L-CYSTINE TRANSPORT SYSTEM PERMEASE PROTEIN TCYL"/>
    <property type="match status" value="1"/>
</dbReference>
<dbReference type="GO" id="GO:0043190">
    <property type="term" value="C:ATP-binding cassette (ABC) transporter complex"/>
    <property type="evidence" value="ECO:0007669"/>
    <property type="project" value="InterPro"/>
</dbReference>
<name>A0A1I0YU18_9RHOB</name>
<evidence type="ECO:0000256" key="1">
    <source>
        <dbReference type="ARBA" id="ARBA00004429"/>
    </source>
</evidence>
<keyword evidence="4" id="KW-1003">Cell membrane</keyword>
<dbReference type="Proteomes" id="UP000198796">
    <property type="component" value="Unassembled WGS sequence"/>
</dbReference>
<keyword evidence="5 9" id="KW-0812">Transmembrane</keyword>
<keyword evidence="6" id="KW-0029">Amino-acid transport</keyword>
<dbReference type="EMBL" id="FOJU01000008">
    <property type="protein sequence ID" value="SFB16875.1"/>
    <property type="molecule type" value="Genomic_DNA"/>
</dbReference>
<dbReference type="SUPFAM" id="SSF161098">
    <property type="entry name" value="MetI-like"/>
    <property type="match status" value="1"/>
</dbReference>
<dbReference type="InterPro" id="IPR035906">
    <property type="entry name" value="MetI-like_sf"/>
</dbReference>